<comment type="caution">
    <text evidence="2">The sequence shown here is derived from an EMBL/GenBank/DDBJ whole genome shotgun (WGS) entry which is preliminary data.</text>
</comment>
<proteinExistence type="predicted"/>
<organism evidence="2 3">
    <name type="scientific">Olpidium bornovanus</name>
    <dbReference type="NCBI Taxonomy" id="278681"/>
    <lineage>
        <taxon>Eukaryota</taxon>
        <taxon>Fungi</taxon>
        <taxon>Fungi incertae sedis</taxon>
        <taxon>Olpidiomycota</taxon>
        <taxon>Olpidiomycotina</taxon>
        <taxon>Olpidiomycetes</taxon>
        <taxon>Olpidiales</taxon>
        <taxon>Olpidiaceae</taxon>
        <taxon>Olpidium</taxon>
    </lineage>
</organism>
<sequence>APHNVKLGTARERNSKTSRCLVLRSGEPSTPFPMGKTAVGVRTGTKAACRYLFLSHSWNSSLPVPAPRLRRDVYYLTLATVGPAFYAETGKIARSNAGGARRTRRAGSDLSGDIPRLSGPEPRNFSGDARVDLECGHHSNKKKKKPTWRLKNPPSSQGDAFLKKAFCKLRSGQTLSMISVFPATGASRIIFQSEPECSHDPVTDGPPVREEDFSRSRPEFLAAARGLVSAVDFLPRRPCSDGPRKPRTDQAQTF</sequence>
<dbReference type="AlphaFoldDB" id="A0A8H8DFK4"/>
<feature type="compositionally biased region" description="Basic residues" evidence="1">
    <location>
        <begin position="138"/>
        <end position="148"/>
    </location>
</feature>
<feature type="region of interest" description="Disordered" evidence="1">
    <location>
        <begin position="137"/>
        <end position="156"/>
    </location>
</feature>
<evidence type="ECO:0000256" key="1">
    <source>
        <dbReference type="SAM" id="MobiDB-lite"/>
    </source>
</evidence>
<evidence type="ECO:0000313" key="2">
    <source>
        <dbReference type="EMBL" id="KAG5456774.1"/>
    </source>
</evidence>
<feature type="region of interest" description="Disordered" evidence="1">
    <location>
        <begin position="95"/>
        <end position="131"/>
    </location>
</feature>
<reference evidence="2 3" key="1">
    <citation type="journal article" name="Sci. Rep.">
        <title>Genome-scale phylogenetic analyses confirm Olpidium as the closest living zoosporic fungus to the non-flagellated, terrestrial fungi.</title>
        <authorList>
            <person name="Chang Y."/>
            <person name="Rochon D."/>
            <person name="Sekimoto S."/>
            <person name="Wang Y."/>
            <person name="Chovatia M."/>
            <person name="Sandor L."/>
            <person name="Salamov A."/>
            <person name="Grigoriev I.V."/>
            <person name="Stajich J.E."/>
            <person name="Spatafora J.W."/>
        </authorList>
    </citation>
    <scope>NUCLEOTIDE SEQUENCE [LARGE SCALE GENOMIC DNA]</scope>
    <source>
        <strain evidence="2">S191</strain>
    </source>
</reference>
<feature type="region of interest" description="Disordered" evidence="1">
    <location>
        <begin position="195"/>
        <end position="216"/>
    </location>
</feature>
<accession>A0A8H8DFK4</accession>
<feature type="non-terminal residue" evidence="2">
    <location>
        <position position="1"/>
    </location>
</feature>
<dbReference type="Proteomes" id="UP000673691">
    <property type="component" value="Unassembled WGS sequence"/>
</dbReference>
<feature type="compositionally biased region" description="Basic and acidic residues" evidence="1">
    <location>
        <begin position="196"/>
        <end position="216"/>
    </location>
</feature>
<dbReference type="EMBL" id="JAEFCI010011179">
    <property type="protein sequence ID" value="KAG5456774.1"/>
    <property type="molecule type" value="Genomic_DNA"/>
</dbReference>
<evidence type="ECO:0000313" key="3">
    <source>
        <dbReference type="Proteomes" id="UP000673691"/>
    </source>
</evidence>
<name>A0A8H8DFK4_9FUNG</name>
<keyword evidence="3" id="KW-1185">Reference proteome</keyword>
<protein>
    <submittedName>
        <fullName evidence="2">Uncharacterized protein</fullName>
    </submittedName>
</protein>
<gene>
    <name evidence="2" type="ORF">BJ554DRAFT_3385</name>
</gene>
<feature type="compositionally biased region" description="Basic and acidic residues" evidence="1">
    <location>
        <begin position="235"/>
        <end position="248"/>
    </location>
</feature>
<feature type="region of interest" description="Disordered" evidence="1">
    <location>
        <begin position="235"/>
        <end position="254"/>
    </location>
</feature>